<gene>
    <name evidence="1" type="ORF">BDA96_10G222100</name>
</gene>
<reference evidence="1" key="2">
    <citation type="submission" date="2020-10" db="EMBL/GenBank/DDBJ databases">
        <authorList>
            <person name="Cooper E.A."/>
            <person name="Brenton Z.W."/>
            <person name="Flinn B.S."/>
            <person name="Jenkins J."/>
            <person name="Shu S."/>
            <person name="Flowers D."/>
            <person name="Luo F."/>
            <person name="Wang Y."/>
            <person name="Xia P."/>
            <person name="Barry K."/>
            <person name="Daum C."/>
            <person name="Lipzen A."/>
            <person name="Yoshinaga Y."/>
            <person name="Schmutz J."/>
            <person name="Saski C."/>
            <person name="Vermerris W."/>
            <person name="Kresovich S."/>
        </authorList>
    </citation>
    <scope>NUCLEOTIDE SEQUENCE</scope>
</reference>
<dbReference type="EMBL" id="CM027689">
    <property type="protein sequence ID" value="KAG0514772.1"/>
    <property type="molecule type" value="Genomic_DNA"/>
</dbReference>
<dbReference type="Proteomes" id="UP000807115">
    <property type="component" value="Chromosome 10"/>
</dbReference>
<sequence>MSRSDGHEQGHGGSGCPLPPPPTPSLACLSPPFLPPLSLFVPFLPDAAAGAGAGAGARRRRPWWAAPAWEGLSTSSLSPILRPQCLQRLIRLGSLCSFARRNSRCLCGGCSGGKTQRLHFMQETQVTTLCY</sequence>
<dbReference type="AlphaFoldDB" id="A0A921Q3U8"/>
<reference evidence="1" key="1">
    <citation type="journal article" date="2019" name="BMC Genomics">
        <title>A new reference genome for Sorghum bicolor reveals high levels of sequence similarity between sweet and grain genotypes: implications for the genetics of sugar metabolism.</title>
        <authorList>
            <person name="Cooper E.A."/>
            <person name="Brenton Z.W."/>
            <person name="Flinn B.S."/>
            <person name="Jenkins J."/>
            <person name="Shu S."/>
            <person name="Flowers D."/>
            <person name="Luo F."/>
            <person name="Wang Y."/>
            <person name="Xia P."/>
            <person name="Barry K."/>
            <person name="Daum C."/>
            <person name="Lipzen A."/>
            <person name="Yoshinaga Y."/>
            <person name="Schmutz J."/>
            <person name="Saski C."/>
            <person name="Vermerris W."/>
            <person name="Kresovich S."/>
        </authorList>
    </citation>
    <scope>NUCLEOTIDE SEQUENCE</scope>
</reference>
<protein>
    <submittedName>
        <fullName evidence="1">Uncharacterized protein</fullName>
    </submittedName>
</protein>
<accession>A0A921Q3U8</accession>
<comment type="caution">
    <text evidence="1">The sequence shown here is derived from an EMBL/GenBank/DDBJ whole genome shotgun (WGS) entry which is preliminary data.</text>
</comment>
<organism evidence="1 2">
    <name type="scientific">Sorghum bicolor</name>
    <name type="common">Sorghum</name>
    <name type="synonym">Sorghum vulgare</name>
    <dbReference type="NCBI Taxonomy" id="4558"/>
    <lineage>
        <taxon>Eukaryota</taxon>
        <taxon>Viridiplantae</taxon>
        <taxon>Streptophyta</taxon>
        <taxon>Embryophyta</taxon>
        <taxon>Tracheophyta</taxon>
        <taxon>Spermatophyta</taxon>
        <taxon>Magnoliopsida</taxon>
        <taxon>Liliopsida</taxon>
        <taxon>Poales</taxon>
        <taxon>Poaceae</taxon>
        <taxon>PACMAD clade</taxon>
        <taxon>Panicoideae</taxon>
        <taxon>Andropogonodae</taxon>
        <taxon>Andropogoneae</taxon>
        <taxon>Sorghinae</taxon>
        <taxon>Sorghum</taxon>
    </lineage>
</organism>
<evidence type="ECO:0000313" key="1">
    <source>
        <dbReference type="EMBL" id="KAG0514772.1"/>
    </source>
</evidence>
<proteinExistence type="predicted"/>
<name>A0A921Q3U8_SORBI</name>
<evidence type="ECO:0000313" key="2">
    <source>
        <dbReference type="Proteomes" id="UP000807115"/>
    </source>
</evidence>